<dbReference type="PANTHER" id="PTHR46706">
    <property type="entry name" value="PROTEIN QUA-1-RELATED"/>
    <property type="match status" value="1"/>
</dbReference>
<dbReference type="InterPro" id="IPR001767">
    <property type="entry name" value="Hedgehog_Hint"/>
</dbReference>
<evidence type="ECO:0000256" key="1">
    <source>
        <dbReference type="ARBA" id="ARBA00022473"/>
    </source>
</evidence>
<protein>
    <submittedName>
        <fullName evidence="4">Hint domain-containing protein</fullName>
    </submittedName>
</protein>
<organism evidence="3 4">
    <name type="scientific">Acrobeloides nanus</name>
    <dbReference type="NCBI Taxonomy" id="290746"/>
    <lineage>
        <taxon>Eukaryota</taxon>
        <taxon>Metazoa</taxon>
        <taxon>Ecdysozoa</taxon>
        <taxon>Nematoda</taxon>
        <taxon>Chromadorea</taxon>
        <taxon>Rhabditida</taxon>
        <taxon>Tylenchina</taxon>
        <taxon>Cephalobomorpha</taxon>
        <taxon>Cephaloboidea</taxon>
        <taxon>Cephalobidae</taxon>
        <taxon>Acrobeloides</taxon>
    </lineage>
</organism>
<dbReference type="WBParaSite" id="ACRNAN_scaffold6999.g13990.t1">
    <property type="protein sequence ID" value="ACRNAN_scaffold6999.g13990.t1"/>
    <property type="gene ID" value="ACRNAN_scaffold6999.g13990"/>
</dbReference>
<sequence>MDHQLVPTHIKSISTIKQKGIFAPLTTSGNILVNGVYTSCYSVSENYSLLKGVSQILHKFNDFLDYSLWSSEENSMKKSEIDIPFSTQILYELSRILVPDQKLFF</sequence>
<keyword evidence="1" id="KW-0217">Developmental protein</keyword>
<dbReference type="SUPFAM" id="SSF51294">
    <property type="entry name" value="Hedgehog/intein (Hint) domain"/>
    <property type="match status" value="1"/>
</dbReference>
<name>A0A914EBF5_9BILA</name>
<evidence type="ECO:0000313" key="3">
    <source>
        <dbReference type="Proteomes" id="UP000887540"/>
    </source>
</evidence>
<dbReference type="InterPro" id="IPR036844">
    <property type="entry name" value="Hint_dom_sf"/>
</dbReference>
<dbReference type="InterPro" id="IPR003586">
    <property type="entry name" value="Hint_dom_C"/>
</dbReference>
<proteinExistence type="predicted"/>
<dbReference type="SMART" id="SM00305">
    <property type="entry name" value="HintC"/>
    <property type="match status" value="1"/>
</dbReference>
<dbReference type="Pfam" id="PF01079">
    <property type="entry name" value="Hint"/>
    <property type="match status" value="1"/>
</dbReference>
<dbReference type="GO" id="GO:0016540">
    <property type="term" value="P:protein autoprocessing"/>
    <property type="evidence" value="ECO:0007669"/>
    <property type="project" value="InterPro"/>
</dbReference>
<dbReference type="PANTHER" id="PTHR46706:SF12">
    <property type="entry name" value="PROTEIN QUA-1-RELATED"/>
    <property type="match status" value="1"/>
</dbReference>
<dbReference type="Gene3D" id="2.170.16.10">
    <property type="entry name" value="Hedgehog/Intein (Hint) domain"/>
    <property type="match status" value="1"/>
</dbReference>
<dbReference type="InterPro" id="IPR052140">
    <property type="entry name" value="Dev_Signal_Hedgehog-like"/>
</dbReference>
<feature type="domain" description="Hint" evidence="2">
    <location>
        <begin position="2"/>
        <end position="46"/>
    </location>
</feature>
<dbReference type="Proteomes" id="UP000887540">
    <property type="component" value="Unplaced"/>
</dbReference>
<dbReference type="AlphaFoldDB" id="A0A914EBF5"/>
<keyword evidence="3" id="KW-1185">Reference proteome</keyword>
<evidence type="ECO:0000313" key="4">
    <source>
        <dbReference type="WBParaSite" id="ACRNAN_scaffold6999.g13990.t1"/>
    </source>
</evidence>
<evidence type="ECO:0000259" key="2">
    <source>
        <dbReference type="SMART" id="SM00305"/>
    </source>
</evidence>
<reference evidence="4" key="1">
    <citation type="submission" date="2022-11" db="UniProtKB">
        <authorList>
            <consortium name="WormBaseParasite"/>
        </authorList>
    </citation>
    <scope>IDENTIFICATION</scope>
</reference>
<accession>A0A914EBF5</accession>